<evidence type="ECO:0000313" key="4">
    <source>
        <dbReference type="EMBL" id="ONH70347.1"/>
    </source>
</evidence>
<dbReference type="EMBL" id="MQVM01000246">
    <property type="protein sequence ID" value="ONH68458.1"/>
    <property type="molecule type" value="Genomic_DNA"/>
</dbReference>
<dbReference type="Proteomes" id="UP000029867">
    <property type="component" value="Unassembled WGS sequence"/>
</dbReference>
<organism evidence="1 7">
    <name type="scientific">Pichia kudriavzevii</name>
    <name type="common">Yeast</name>
    <name type="synonym">Issatchenkia orientalis</name>
    <dbReference type="NCBI Taxonomy" id="4909"/>
    <lineage>
        <taxon>Eukaryota</taxon>
        <taxon>Fungi</taxon>
        <taxon>Dikarya</taxon>
        <taxon>Ascomycota</taxon>
        <taxon>Saccharomycotina</taxon>
        <taxon>Pichiomycetes</taxon>
        <taxon>Pichiales</taxon>
        <taxon>Pichiaceae</taxon>
        <taxon>Pichia</taxon>
    </lineage>
</organism>
<evidence type="ECO:0000313" key="7">
    <source>
        <dbReference type="Proteomes" id="UP000029867"/>
    </source>
</evidence>
<dbReference type="EMBL" id="JQFK01002055">
    <property type="protein sequence ID" value="KGK32611.1"/>
    <property type="molecule type" value="Genomic_DNA"/>
</dbReference>
<comment type="caution">
    <text evidence="1">The sequence shown here is derived from an EMBL/GenBank/DDBJ whole genome shotgun (WGS) entry which is preliminary data.</text>
</comment>
<sequence>MQQKDLCITLLMINSSELSEHCCVIGPNSYLQDC</sequence>
<evidence type="ECO:0000313" key="3">
    <source>
        <dbReference type="EMBL" id="ONH70303.1"/>
    </source>
</evidence>
<dbReference type="EMBL" id="MQVM01000160">
    <property type="protein sequence ID" value="ONH70303.1"/>
    <property type="molecule type" value="Genomic_DNA"/>
</dbReference>
<dbReference type="AlphaFoldDB" id="A0A099NKY7"/>
<dbReference type="EMBL" id="MQVM01000140">
    <property type="protein sequence ID" value="ONH70352.1"/>
    <property type="molecule type" value="Genomic_DNA"/>
</dbReference>
<reference evidence="2" key="4">
    <citation type="submission" date="2017-01" db="EMBL/GenBank/DDBJ databases">
        <authorList>
            <person name="Mah S.A."/>
            <person name="Swanson W.J."/>
            <person name="Moy G.W."/>
            <person name="Vacquier V.D."/>
        </authorList>
    </citation>
    <scope>NUCLEOTIDE SEQUENCE [LARGE SCALE GENOMIC DNA]</scope>
    <source>
        <strain evidence="2">129</strain>
    </source>
</reference>
<evidence type="ECO:0000313" key="2">
    <source>
        <dbReference type="EMBL" id="ONH68458.1"/>
    </source>
</evidence>
<evidence type="ECO:0000313" key="5">
    <source>
        <dbReference type="EMBL" id="ONH70352.1"/>
    </source>
</evidence>
<gene>
    <name evidence="6" type="ORF">BOH78_5169</name>
    <name evidence="5" type="ORF">BOH78_5278</name>
    <name evidence="4" type="ORF">BOH78_5286</name>
    <name evidence="3" type="ORF">BOH78_5328</name>
    <name evidence="2" type="ORF">BOH78_5466</name>
    <name evidence="1" type="ORF">JL09_g6782</name>
</gene>
<reference evidence="1" key="2">
    <citation type="submission" date="2014-08" db="EMBL/GenBank/DDBJ databases">
        <title>Exploiting Issatchenkia orientalis SD108 for Succinic Acid Production.</title>
        <authorList>
            <person name="Xiao H."/>
            <person name="Shao Z."/>
            <person name="Jiang Y."/>
            <person name="Dole S."/>
            <person name="Zhao H."/>
        </authorList>
    </citation>
    <scope>NUCLEOTIDE SEQUENCE [LARGE SCALE GENOMIC DNA]</scope>
    <source>
        <strain evidence="1">SD108</strain>
    </source>
</reference>
<dbReference type="EMBL" id="MQVM01000142">
    <property type="protein sequence ID" value="ONH70347.1"/>
    <property type="molecule type" value="Genomic_DNA"/>
</dbReference>
<dbReference type="Proteomes" id="UP000189274">
    <property type="component" value="Unassembled WGS sequence"/>
</dbReference>
<evidence type="ECO:0000313" key="6">
    <source>
        <dbReference type="EMBL" id="ONH70504.1"/>
    </source>
</evidence>
<reference evidence="8" key="3">
    <citation type="journal article" date="2017" name="Genome Announc.">
        <title>Genome sequences of Cyberlindnera fabianii 65, Pichia kudriavzevii 129, and Saccharomyces cerevisiae 131 isolated from fermented masau fruits in Zimbabwe.</title>
        <authorList>
            <person name="van Rijswijck I.M.H."/>
            <person name="Derks M.F.L."/>
            <person name="Abee T."/>
            <person name="de Ridder D."/>
            <person name="Smid E.J."/>
        </authorList>
    </citation>
    <scope>NUCLEOTIDE SEQUENCE [LARGE SCALE GENOMIC DNA]</scope>
    <source>
        <strain evidence="8">129</strain>
    </source>
</reference>
<proteinExistence type="predicted"/>
<dbReference type="EMBL" id="MQVM01000097">
    <property type="protein sequence ID" value="ONH70504.1"/>
    <property type="molecule type" value="Genomic_DNA"/>
</dbReference>
<name>A0A099NKY7_PICKU</name>
<protein>
    <submittedName>
        <fullName evidence="1">Uncharacterized protein</fullName>
    </submittedName>
</protein>
<reference evidence="7" key="1">
    <citation type="journal article" date="2014" name="Microb. Cell Fact.">
        <title>Exploiting Issatchenkia orientalis SD108 for succinic acid production.</title>
        <authorList>
            <person name="Xiao H."/>
            <person name="Shao Z."/>
            <person name="Jiang Y."/>
            <person name="Dole S."/>
            <person name="Zhao H."/>
        </authorList>
    </citation>
    <scope>NUCLEOTIDE SEQUENCE [LARGE SCALE GENOMIC DNA]</scope>
    <source>
        <strain evidence="7">SD108</strain>
    </source>
</reference>
<accession>A0A099NKY7</accession>
<dbReference type="HOGENOM" id="CLU_3377233_0_0_1"/>
<evidence type="ECO:0000313" key="1">
    <source>
        <dbReference type="EMBL" id="KGK32611.1"/>
    </source>
</evidence>
<evidence type="ECO:0000313" key="8">
    <source>
        <dbReference type="Proteomes" id="UP000189274"/>
    </source>
</evidence>